<dbReference type="Gene3D" id="1.20.1070.10">
    <property type="entry name" value="Rhodopsin 7-helix transmembrane proteins"/>
    <property type="match status" value="1"/>
</dbReference>
<proteinExistence type="predicted"/>
<feature type="transmembrane region" description="Helical" evidence="8">
    <location>
        <begin position="120"/>
        <end position="140"/>
    </location>
</feature>
<dbReference type="Proteomes" id="UP000663834">
    <property type="component" value="Unassembled WGS sequence"/>
</dbReference>
<evidence type="ECO:0000259" key="9">
    <source>
        <dbReference type="PROSITE" id="PS50262"/>
    </source>
</evidence>
<evidence type="ECO:0000256" key="4">
    <source>
        <dbReference type="ARBA" id="ARBA00023040"/>
    </source>
</evidence>
<feature type="transmembrane region" description="Helical" evidence="8">
    <location>
        <begin position="250"/>
        <end position="269"/>
    </location>
</feature>
<dbReference type="EMBL" id="CAJNOW010001637">
    <property type="protein sequence ID" value="CAF1323646.1"/>
    <property type="molecule type" value="Genomic_DNA"/>
</dbReference>
<name>A0A815FDH2_9BILA</name>
<feature type="transmembrane region" description="Helical" evidence="8">
    <location>
        <begin position="80"/>
        <end position="99"/>
    </location>
</feature>
<feature type="transmembrane region" description="Helical" evidence="8">
    <location>
        <begin position="152"/>
        <end position="176"/>
    </location>
</feature>
<feature type="domain" description="G-protein coupled receptors family 1 profile" evidence="9">
    <location>
        <begin position="22"/>
        <end position="269"/>
    </location>
</feature>
<keyword evidence="3 8" id="KW-1133">Transmembrane helix</keyword>
<evidence type="ECO:0000256" key="7">
    <source>
        <dbReference type="ARBA" id="ARBA00023224"/>
    </source>
</evidence>
<dbReference type="EMBL" id="CAJOBJ010008111">
    <property type="protein sequence ID" value="CAF4103579.1"/>
    <property type="molecule type" value="Genomic_DNA"/>
</dbReference>
<dbReference type="GO" id="GO:0016020">
    <property type="term" value="C:membrane"/>
    <property type="evidence" value="ECO:0007669"/>
    <property type="project" value="UniProtKB-SubCell"/>
</dbReference>
<dbReference type="InterPro" id="IPR017452">
    <property type="entry name" value="GPCR_Rhodpsn_7TM"/>
</dbReference>
<dbReference type="OrthoDB" id="10027976at2759"/>
<evidence type="ECO:0000313" key="10">
    <source>
        <dbReference type="EMBL" id="CAF1323646.1"/>
    </source>
</evidence>
<dbReference type="Pfam" id="PF00001">
    <property type="entry name" value="7tm_1"/>
    <property type="match status" value="1"/>
</dbReference>
<evidence type="ECO:0000256" key="5">
    <source>
        <dbReference type="ARBA" id="ARBA00023136"/>
    </source>
</evidence>
<keyword evidence="4" id="KW-0297">G-protein coupled receptor</keyword>
<dbReference type="AlphaFoldDB" id="A0A815FDH2"/>
<comment type="caution">
    <text evidence="10">The sequence shown here is derived from an EMBL/GenBank/DDBJ whole genome shotgun (WGS) entry which is preliminary data.</text>
</comment>
<feature type="transmembrane region" description="Helical" evidence="8">
    <location>
        <begin position="40"/>
        <end position="60"/>
    </location>
</feature>
<evidence type="ECO:0000313" key="12">
    <source>
        <dbReference type="Proteomes" id="UP000663834"/>
    </source>
</evidence>
<dbReference type="Proteomes" id="UP000681720">
    <property type="component" value="Unassembled WGS sequence"/>
</dbReference>
<dbReference type="GO" id="GO:0004930">
    <property type="term" value="F:G protein-coupled receptor activity"/>
    <property type="evidence" value="ECO:0007669"/>
    <property type="project" value="UniProtKB-KW"/>
</dbReference>
<evidence type="ECO:0000256" key="1">
    <source>
        <dbReference type="ARBA" id="ARBA00004141"/>
    </source>
</evidence>
<keyword evidence="2 8" id="KW-0812">Transmembrane</keyword>
<dbReference type="InterPro" id="IPR000276">
    <property type="entry name" value="GPCR_Rhodpsn"/>
</dbReference>
<evidence type="ECO:0000256" key="8">
    <source>
        <dbReference type="SAM" id="Phobius"/>
    </source>
</evidence>
<evidence type="ECO:0000313" key="11">
    <source>
        <dbReference type="EMBL" id="CAF4103579.1"/>
    </source>
</evidence>
<gene>
    <name evidence="11" type="ORF">GIL414_LOCUS17222</name>
    <name evidence="10" type="ORF">KQP761_LOCUS5873</name>
</gene>
<sequence>MPDASSIITIVQVCIMGIIVPLSLIYAIPLMFIRRFRHRIHVFTINTSMAILFCSIYWLVVSILKLTRLEKSTDAGTCTLELYVQAMCTLQVPLALVVVSIHRLSCVVYHNKIAFQNKRCISMCIIGQWLTGILISLPFFRKSERPCVMSYWMSYYALAITIVIPTSACAVANIIIWKHVKSSSRRIQPLLQSRTAIDTVNQQSKINRRDIYLLRHMIIMFLVFVAGWVPIHIMLILMNHIAMNIVVLRAMSLLAEISLLCDIIDLFLYSHKLRKYLQRTILEWCHA</sequence>
<feature type="transmembrane region" description="Helical" evidence="8">
    <location>
        <begin position="6"/>
        <end position="28"/>
    </location>
</feature>
<reference evidence="10" key="1">
    <citation type="submission" date="2021-02" db="EMBL/GenBank/DDBJ databases">
        <authorList>
            <person name="Nowell W R."/>
        </authorList>
    </citation>
    <scope>NUCLEOTIDE SEQUENCE</scope>
</reference>
<dbReference type="CDD" id="cd00637">
    <property type="entry name" value="7tm_classA_rhodopsin-like"/>
    <property type="match status" value="1"/>
</dbReference>
<keyword evidence="5 8" id="KW-0472">Membrane</keyword>
<dbReference type="SUPFAM" id="SSF81321">
    <property type="entry name" value="Family A G protein-coupled receptor-like"/>
    <property type="match status" value="1"/>
</dbReference>
<accession>A0A815FDH2</accession>
<feature type="transmembrane region" description="Helical" evidence="8">
    <location>
        <begin position="218"/>
        <end position="238"/>
    </location>
</feature>
<dbReference type="PROSITE" id="PS50262">
    <property type="entry name" value="G_PROTEIN_RECEP_F1_2"/>
    <property type="match status" value="1"/>
</dbReference>
<keyword evidence="6" id="KW-0675">Receptor</keyword>
<organism evidence="10 12">
    <name type="scientific">Rotaria magnacalcarata</name>
    <dbReference type="NCBI Taxonomy" id="392030"/>
    <lineage>
        <taxon>Eukaryota</taxon>
        <taxon>Metazoa</taxon>
        <taxon>Spiralia</taxon>
        <taxon>Gnathifera</taxon>
        <taxon>Rotifera</taxon>
        <taxon>Eurotatoria</taxon>
        <taxon>Bdelloidea</taxon>
        <taxon>Philodinida</taxon>
        <taxon>Philodinidae</taxon>
        <taxon>Rotaria</taxon>
    </lineage>
</organism>
<comment type="subcellular location">
    <subcellularLocation>
        <location evidence="1">Membrane</location>
        <topology evidence="1">Multi-pass membrane protein</topology>
    </subcellularLocation>
</comment>
<dbReference type="InterPro" id="IPR050125">
    <property type="entry name" value="GPCR_opsins"/>
</dbReference>
<evidence type="ECO:0000256" key="3">
    <source>
        <dbReference type="ARBA" id="ARBA00022989"/>
    </source>
</evidence>
<evidence type="ECO:0000256" key="2">
    <source>
        <dbReference type="ARBA" id="ARBA00022692"/>
    </source>
</evidence>
<keyword evidence="7" id="KW-0807">Transducer</keyword>
<dbReference type="PANTHER" id="PTHR24240">
    <property type="entry name" value="OPSIN"/>
    <property type="match status" value="1"/>
</dbReference>
<evidence type="ECO:0000256" key="6">
    <source>
        <dbReference type="ARBA" id="ARBA00023170"/>
    </source>
</evidence>
<protein>
    <recommendedName>
        <fullName evidence="9">G-protein coupled receptors family 1 profile domain-containing protein</fullName>
    </recommendedName>
</protein>